<dbReference type="RefSeq" id="WP_219239268.1">
    <property type="nucleotide sequence ID" value="NZ_JAHWZX010000019.1"/>
</dbReference>
<protein>
    <recommendedName>
        <fullName evidence="4">Membrane protein YkvI</fullName>
    </recommendedName>
</protein>
<proteinExistence type="predicted"/>
<feature type="transmembrane region" description="Helical" evidence="1">
    <location>
        <begin position="343"/>
        <end position="362"/>
    </location>
</feature>
<feature type="transmembrane region" description="Helical" evidence="1">
    <location>
        <begin position="191"/>
        <end position="213"/>
    </location>
</feature>
<evidence type="ECO:0000313" key="2">
    <source>
        <dbReference type="EMBL" id="MBW4332145.1"/>
    </source>
</evidence>
<evidence type="ECO:0000313" key="3">
    <source>
        <dbReference type="Proteomes" id="UP001197214"/>
    </source>
</evidence>
<gene>
    <name evidence="2" type="ORF">KY084_14860</name>
</gene>
<feature type="transmembrane region" description="Helical" evidence="1">
    <location>
        <begin position="12"/>
        <end position="32"/>
    </location>
</feature>
<feature type="transmembrane region" description="Helical" evidence="1">
    <location>
        <begin position="119"/>
        <end position="140"/>
    </location>
</feature>
<keyword evidence="1" id="KW-0812">Transmembrane</keyword>
<keyword evidence="1" id="KW-0472">Membrane</keyword>
<keyword evidence="1" id="KW-1133">Transmembrane helix</keyword>
<accession>A0ABS6XRT9</accession>
<feature type="transmembrane region" description="Helical" evidence="1">
    <location>
        <begin position="87"/>
        <end position="113"/>
    </location>
</feature>
<dbReference type="Proteomes" id="UP001197214">
    <property type="component" value="Unassembled WGS sequence"/>
</dbReference>
<sequence length="379" mass="40795">MNQTASAQGTDWFRRFLLPGLVFKAVVIGGGYATGRELVEFFLTLGPRGGLYGMAFALVIWSAVCVVAFVLAYTLRAFEYRALFRALLGPAWPVFELFYLLFLVLILAVMTAAAGEIGAALFGMPLIAGTVALMLLVALFTSFGSDVVERMFRFTSVFLYAVYALFLVLSLSRFGDAITESIGRPAPVAGWGVNGATYASYNIVAAIAVLPFLRHLTRKRDAVVAGALAGPLAMLPALAFFLCMTAFYPTISDQALPSDFLLRKLDAPWFHLLFQLMIFCALLETGVGVVNLLHERVADALAERDRDYSVTARLAVGTVVLAGSGFAAVRVGLVDLIATGYSAFGYIMLGIVVLPMLTIGLWRVAHGRRTSAVLAAATE</sequence>
<evidence type="ECO:0008006" key="4">
    <source>
        <dbReference type="Google" id="ProtNLM"/>
    </source>
</evidence>
<reference evidence="2 3" key="1">
    <citation type="submission" date="2021-07" db="EMBL/GenBank/DDBJ databases">
        <title>Stakelama flava sp. nov., a novel endophytic bacterium isolated from branch of Kandelia candel.</title>
        <authorList>
            <person name="Tuo L."/>
        </authorList>
    </citation>
    <scope>NUCLEOTIDE SEQUENCE [LARGE SCALE GENOMIC DNA]</scope>
    <source>
        <strain evidence="2 3">CBK3Z-3</strain>
    </source>
</reference>
<feature type="transmembrane region" description="Helical" evidence="1">
    <location>
        <begin position="225"/>
        <end position="249"/>
    </location>
</feature>
<keyword evidence="3" id="KW-1185">Reference proteome</keyword>
<dbReference type="PANTHER" id="PTHR37814">
    <property type="entry name" value="CONSERVED MEMBRANE PROTEIN"/>
    <property type="match status" value="1"/>
</dbReference>
<feature type="transmembrane region" description="Helical" evidence="1">
    <location>
        <begin position="152"/>
        <end position="171"/>
    </location>
</feature>
<dbReference type="InterPro" id="IPR038728">
    <property type="entry name" value="YkvI-like"/>
</dbReference>
<comment type="caution">
    <text evidence="2">The sequence shown here is derived from an EMBL/GenBank/DDBJ whole genome shotgun (WGS) entry which is preliminary data.</text>
</comment>
<feature type="transmembrane region" description="Helical" evidence="1">
    <location>
        <begin position="52"/>
        <end position="75"/>
    </location>
</feature>
<dbReference type="PANTHER" id="PTHR37814:SF1">
    <property type="entry name" value="MEMBRANE PROTEIN"/>
    <property type="match status" value="1"/>
</dbReference>
<feature type="transmembrane region" description="Helical" evidence="1">
    <location>
        <begin position="314"/>
        <end position="337"/>
    </location>
</feature>
<name>A0ABS6XRT9_9SPHN</name>
<feature type="transmembrane region" description="Helical" evidence="1">
    <location>
        <begin position="269"/>
        <end position="293"/>
    </location>
</feature>
<organism evidence="2 3">
    <name type="scientific">Stakelama flava</name>
    <dbReference type="NCBI Taxonomy" id="2860338"/>
    <lineage>
        <taxon>Bacteria</taxon>
        <taxon>Pseudomonadati</taxon>
        <taxon>Pseudomonadota</taxon>
        <taxon>Alphaproteobacteria</taxon>
        <taxon>Sphingomonadales</taxon>
        <taxon>Sphingomonadaceae</taxon>
        <taxon>Stakelama</taxon>
    </lineage>
</organism>
<evidence type="ECO:0000256" key="1">
    <source>
        <dbReference type="SAM" id="Phobius"/>
    </source>
</evidence>
<dbReference type="EMBL" id="JAHWZX010000019">
    <property type="protein sequence ID" value="MBW4332145.1"/>
    <property type="molecule type" value="Genomic_DNA"/>
</dbReference>